<dbReference type="EMBL" id="JACHGG010000002">
    <property type="protein sequence ID" value="MBB6059090.1"/>
    <property type="molecule type" value="Genomic_DNA"/>
</dbReference>
<gene>
    <name evidence="1" type="ORF">HNQ93_001936</name>
</gene>
<sequence>MRVAVMQPYLFPYLGYFQLLRAADKFVLLDDVQFIKRGWINRNRILVNGQEHLFTIPLEGVSQHKLIQQVQVQAEQHARRKLLQTIRQAYKKAPYFAACFPLLEQVLLSPPSLAVTDMAHASLLAVGHYLGWEPQLYLSSALPKEPGLSGADRILAICHELKADQYVNMEAGRPLYDAAHFAGRGVELQFLRARLLPYPQAAPTFVPGLSIIDVLMQNSPAWVRETLAQAEVSAA</sequence>
<keyword evidence="2" id="KW-1185">Reference proteome</keyword>
<dbReference type="AlphaFoldDB" id="A0A7W9WC41"/>
<evidence type="ECO:0000313" key="2">
    <source>
        <dbReference type="Proteomes" id="UP000532746"/>
    </source>
</evidence>
<dbReference type="Pfam" id="PF08889">
    <property type="entry name" value="WbqC"/>
    <property type="match status" value="1"/>
</dbReference>
<name>A0A7W9WC41_9BACT</name>
<dbReference type="Proteomes" id="UP000532746">
    <property type="component" value="Unassembled WGS sequence"/>
</dbReference>
<reference evidence="1 2" key="1">
    <citation type="submission" date="2020-08" db="EMBL/GenBank/DDBJ databases">
        <title>Genomic Encyclopedia of Type Strains, Phase IV (KMG-IV): sequencing the most valuable type-strain genomes for metagenomic binning, comparative biology and taxonomic classification.</title>
        <authorList>
            <person name="Goeker M."/>
        </authorList>
    </citation>
    <scope>NUCLEOTIDE SEQUENCE [LARGE SCALE GENOMIC DNA]</scope>
    <source>
        <strain evidence="1 2">DSM 26718</strain>
    </source>
</reference>
<dbReference type="RefSeq" id="WP_183402768.1">
    <property type="nucleotide sequence ID" value="NZ_JACHGG010000002.1"/>
</dbReference>
<accession>A0A7W9WC41</accession>
<evidence type="ECO:0008006" key="3">
    <source>
        <dbReference type="Google" id="ProtNLM"/>
    </source>
</evidence>
<organism evidence="1 2">
    <name type="scientific">Hymenobacter luteus</name>
    <dbReference type="NCBI Taxonomy" id="1411122"/>
    <lineage>
        <taxon>Bacteria</taxon>
        <taxon>Pseudomonadati</taxon>
        <taxon>Bacteroidota</taxon>
        <taxon>Cytophagia</taxon>
        <taxon>Cytophagales</taxon>
        <taxon>Hymenobacteraceae</taxon>
        <taxon>Hymenobacter</taxon>
    </lineage>
</organism>
<comment type="caution">
    <text evidence="1">The sequence shown here is derived from an EMBL/GenBank/DDBJ whole genome shotgun (WGS) entry which is preliminary data.</text>
</comment>
<evidence type="ECO:0000313" key="1">
    <source>
        <dbReference type="EMBL" id="MBB6059090.1"/>
    </source>
</evidence>
<protein>
    <recommendedName>
        <fullName evidence="3">Glycine transferase</fullName>
    </recommendedName>
</protein>
<dbReference type="InterPro" id="IPR014985">
    <property type="entry name" value="WbqC"/>
</dbReference>
<proteinExistence type="predicted"/>